<keyword evidence="4" id="KW-1185">Reference proteome</keyword>
<evidence type="ECO:0000259" key="2">
    <source>
        <dbReference type="PROSITE" id="PS51166"/>
    </source>
</evidence>
<feature type="compositionally biased region" description="Basic and acidic residues" evidence="1">
    <location>
        <begin position="410"/>
        <end position="421"/>
    </location>
</feature>
<evidence type="ECO:0000256" key="1">
    <source>
        <dbReference type="SAM" id="MobiDB-lite"/>
    </source>
</evidence>
<dbReference type="EMBL" id="PGOL01002008">
    <property type="protein sequence ID" value="PKI51474.1"/>
    <property type="molecule type" value="Genomic_DNA"/>
</dbReference>
<feature type="compositionally biased region" description="Basic and acidic residues" evidence="1">
    <location>
        <begin position="376"/>
        <end position="397"/>
    </location>
</feature>
<dbReference type="InterPro" id="IPR002044">
    <property type="entry name" value="CBM20"/>
</dbReference>
<feature type="region of interest" description="Disordered" evidence="1">
    <location>
        <begin position="295"/>
        <end position="317"/>
    </location>
</feature>
<dbReference type="PANTHER" id="PTHR15048:SF0">
    <property type="entry name" value="STARCH-BINDING DOMAIN-CONTAINING PROTEIN 1"/>
    <property type="match status" value="1"/>
</dbReference>
<dbReference type="GO" id="GO:0016020">
    <property type="term" value="C:membrane"/>
    <property type="evidence" value="ECO:0007669"/>
    <property type="project" value="TreeGrafter"/>
</dbReference>
<evidence type="ECO:0000313" key="3">
    <source>
        <dbReference type="EMBL" id="PKI51474.1"/>
    </source>
</evidence>
<feature type="compositionally biased region" description="Polar residues" evidence="1">
    <location>
        <begin position="296"/>
        <end position="306"/>
    </location>
</feature>
<sequence length="612" mass="68297">MDAITSHCPAKLCVDNRGVASKFGGTVLLWKELSFSRSRKVFGRRVLRSASEKLKPQYPASSPNAESGLETAENGIEGSYPSKTVHVRFQLKKECRFGEQFLLVGDDPIFGSWDPSSAIPMNWSDDNIWTLDLDIPIGRQIQFKFILRGITGIIHWQPDPDRVLKTWETDNTITVYEDWEDAASQRITEGQPLSDPSKELTDKSEMHFVADNISPPMDKVIRETENKSVLADNVAAPAEIPIEEARDESAVVETKSPLPDKSLSIVAENIAPSVKKPSVDTADDIQTEEIVGSEENYGTVSNNEQTIPEDVPRSNPKDKAVSFASKYSDGNLITFDEGPVLVPGLIPLSMALAKEQIQLNSKMTDDADVFTGLEAEDPKLPEIEERQVPDSDQHQEEETAMALTDQQEQLNEKQKKGPQSDREEETAMALTDHQEQLNEKQKEGPRSDREEEDKDMESIRGGLGNRSCFAVSNSTGNHLIVKWGSTDKTASSNDQAVSVSHPMLHDLCPVFPWGKTESHNICQVVGIYNPLIPEYTAFPLLIMATRIREQPCWLDFREIQHGYNPDLGALSSHSAAASSVVVVREPTQPWYLHLRIICRKDAKRIRQALIKD</sequence>
<dbReference type="InterPro" id="IPR013784">
    <property type="entry name" value="Carb-bd-like_fold"/>
</dbReference>
<dbReference type="Gene3D" id="2.60.40.10">
    <property type="entry name" value="Immunoglobulins"/>
    <property type="match status" value="1"/>
</dbReference>
<reference evidence="3 4" key="1">
    <citation type="submission" date="2017-11" db="EMBL/GenBank/DDBJ databases">
        <title>De-novo sequencing of pomegranate (Punica granatum L.) genome.</title>
        <authorList>
            <person name="Akparov Z."/>
            <person name="Amiraslanov A."/>
            <person name="Hajiyeva S."/>
            <person name="Abbasov M."/>
            <person name="Kaur K."/>
            <person name="Hamwieh A."/>
            <person name="Solovyev V."/>
            <person name="Salamov A."/>
            <person name="Braich B."/>
            <person name="Kosarev P."/>
            <person name="Mahmoud A."/>
            <person name="Hajiyev E."/>
            <person name="Babayeva S."/>
            <person name="Izzatullayeva V."/>
            <person name="Mammadov A."/>
            <person name="Mammadov A."/>
            <person name="Sharifova S."/>
            <person name="Ojaghi J."/>
            <person name="Eynullazada K."/>
            <person name="Bayramov B."/>
            <person name="Abdulazimova A."/>
            <person name="Shahmuradov I."/>
        </authorList>
    </citation>
    <scope>NUCLEOTIDE SEQUENCE [LARGE SCALE GENOMIC DNA]</scope>
    <source>
        <strain evidence="4">cv. AG2017</strain>
        <tissue evidence="3">Leaf</tissue>
    </source>
</reference>
<dbReference type="FunFam" id="2.60.40.10:FF:000552">
    <property type="entry name" value="Related to glucoamylase"/>
    <property type="match status" value="1"/>
</dbReference>
<dbReference type="PROSITE" id="PS51166">
    <property type="entry name" value="CBM20"/>
    <property type="match status" value="1"/>
</dbReference>
<dbReference type="Pfam" id="PF00686">
    <property type="entry name" value="CBM_20"/>
    <property type="match status" value="1"/>
</dbReference>
<dbReference type="PANTHER" id="PTHR15048">
    <property type="entry name" value="STARCH-BINDING DOMAIN-CONTAINING PROTEIN 1"/>
    <property type="match status" value="1"/>
</dbReference>
<evidence type="ECO:0000313" key="4">
    <source>
        <dbReference type="Proteomes" id="UP000233551"/>
    </source>
</evidence>
<feature type="compositionally biased region" description="Basic and acidic residues" evidence="1">
    <location>
        <begin position="432"/>
        <end position="449"/>
    </location>
</feature>
<accession>A0A2I0J5H6</accession>
<dbReference type="SUPFAM" id="SSF49452">
    <property type="entry name" value="Starch-binding domain-like"/>
    <property type="match status" value="1"/>
</dbReference>
<gene>
    <name evidence="3" type="ORF">CRG98_028185</name>
</gene>
<dbReference type="GO" id="GO:2001070">
    <property type="term" value="F:starch binding"/>
    <property type="evidence" value="ECO:0007669"/>
    <property type="project" value="InterPro"/>
</dbReference>
<dbReference type="STRING" id="22663.A0A2I0J5H6"/>
<organism evidence="3 4">
    <name type="scientific">Punica granatum</name>
    <name type="common">Pomegranate</name>
    <dbReference type="NCBI Taxonomy" id="22663"/>
    <lineage>
        <taxon>Eukaryota</taxon>
        <taxon>Viridiplantae</taxon>
        <taxon>Streptophyta</taxon>
        <taxon>Embryophyta</taxon>
        <taxon>Tracheophyta</taxon>
        <taxon>Spermatophyta</taxon>
        <taxon>Magnoliopsida</taxon>
        <taxon>eudicotyledons</taxon>
        <taxon>Gunneridae</taxon>
        <taxon>Pentapetalae</taxon>
        <taxon>rosids</taxon>
        <taxon>malvids</taxon>
        <taxon>Myrtales</taxon>
        <taxon>Lythraceae</taxon>
        <taxon>Punica</taxon>
    </lineage>
</organism>
<dbReference type="Proteomes" id="UP000233551">
    <property type="component" value="Unassembled WGS sequence"/>
</dbReference>
<dbReference type="AlphaFoldDB" id="A0A2I0J5H6"/>
<feature type="region of interest" description="Disordered" evidence="1">
    <location>
        <begin position="54"/>
        <end position="76"/>
    </location>
</feature>
<proteinExistence type="predicted"/>
<dbReference type="SMART" id="SM01065">
    <property type="entry name" value="CBM_2"/>
    <property type="match status" value="1"/>
</dbReference>
<comment type="caution">
    <text evidence="3">The sequence shown here is derived from an EMBL/GenBank/DDBJ whole genome shotgun (WGS) entry which is preliminary data.</text>
</comment>
<dbReference type="InterPro" id="IPR013783">
    <property type="entry name" value="Ig-like_fold"/>
</dbReference>
<protein>
    <recommendedName>
        <fullName evidence="2">CBM20 domain-containing protein</fullName>
    </recommendedName>
</protein>
<dbReference type="CDD" id="cd05467">
    <property type="entry name" value="CBM20"/>
    <property type="match status" value="1"/>
</dbReference>
<name>A0A2I0J5H6_PUNGR</name>
<feature type="domain" description="CBM20" evidence="2">
    <location>
        <begin position="79"/>
        <end position="181"/>
    </location>
</feature>
<feature type="region of interest" description="Disordered" evidence="1">
    <location>
        <begin position="373"/>
        <end position="461"/>
    </location>
</feature>